<reference evidence="3 4" key="1">
    <citation type="submission" date="2018-09" db="EMBL/GenBank/DDBJ databases">
        <title>Complete genome sequence of Euzebya sp. DY32-46 isolated from seawater of Pacific Ocean.</title>
        <authorList>
            <person name="Xu L."/>
            <person name="Wu Y.-H."/>
            <person name="Xu X.-W."/>
        </authorList>
    </citation>
    <scope>NUCLEOTIDE SEQUENCE [LARGE SCALE GENOMIC DNA]</scope>
    <source>
        <strain evidence="3 4">DY32-46</strain>
    </source>
</reference>
<feature type="transmembrane region" description="Helical" evidence="2">
    <location>
        <begin position="71"/>
        <end position="90"/>
    </location>
</feature>
<evidence type="ECO:0000313" key="4">
    <source>
        <dbReference type="Proteomes" id="UP000264006"/>
    </source>
</evidence>
<dbReference type="KEGG" id="euz:DVS28_a3027"/>
<keyword evidence="2" id="KW-1133">Transmembrane helix</keyword>
<gene>
    <name evidence="3" type="ORF">DVS28_a3027</name>
</gene>
<proteinExistence type="predicted"/>
<dbReference type="EMBL" id="CP031165">
    <property type="protein sequence ID" value="AXV07706.1"/>
    <property type="molecule type" value="Genomic_DNA"/>
</dbReference>
<organism evidence="3 4">
    <name type="scientific">Euzebya pacifica</name>
    <dbReference type="NCBI Taxonomy" id="1608957"/>
    <lineage>
        <taxon>Bacteria</taxon>
        <taxon>Bacillati</taxon>
        <taxon>Actinomycetota</taxon>
        <taxon>Nitriliruptoria</taxon>
        <taxon>Euzebyales</taxon>
    </lineage>
</organism>
<feature type="region of interest" description="Disordered" evidence="1">
    <location>
        <begin position="92"/>
        <end position="111"/>
    </location>
</feature>
<keyword evidence="4" id="KW-1185">Reference proteome</keyword>
<dbReference type="AlphaFoldDB" id="A0A346XZQ9"/>
<protein>
    <submittedName>
        <fullName evidence="3">Uncharacterized protein</fullName>
    </submittedName>
</protein>
<evidence type="ECO:0000313" key="3">
    <source>
        <dbReference type="EMBL" id="AXV07706.1"/>
    </source>
</evidence>
<evidence type="ECO:0000256" key="2">
    <source>
        <dbReference type="SAM" id="Phobius"/>
    </source>
</evidence>
<accession>A0A346XZQ9</accession>
<dbReference type="Proteomes" id="UP000264006">
    <property type="component" value="Chromosome"/>
</dbReference>
<sequence>MTSVRILFAISAVLVMVVLQTAGVLHAHSHVPGEDGHRHAYVVDDHHFGHPEDRAPSDGPVDNRQSAEARVAGVVFLLVALAVAALWTTVPQPAGGGDRQQPPNGRPPPFSRRLVAVAVLQV</sequence>
<keyword evidence="2" id="KW-0812">Transmembrane</keyword>
<evidence type="ECO:0000256" key="1">
    <source>
        <dbReference type="SAM" id="MobiDB-lite"/>
    </source>
</evidence>
<keyword evidence="2" id="KW-0472">Membrane</keyword>
<name>A0A346XZQ9_9ACTN</name>